<dbReference type="Proteomes" id="UP000572377">
    <property type="component" value="Unassembled WGS sequence"/>
</dbReference>
<evidence type="ECO:0000313" key="3">
    <source>
        <dbReference type="Proteomes" id="UP000572377"/>
    </source>
</evidence>
<comment type="caution">
    <text evidence="2">The sequence shown here is derived from an EMBL/GenBank/DDBJ whole genome shotgun (WGS) entry which is preliminary data.</text>
</comment>
<dbReference type="Pfam" id="PF26468">
    <property type="entry name" value="GIY_YIG_3"/>
    <property type="match status" value="1"/>
</dbReference>
<dbReference type="EMBL" id="JABFBC010000008">
    <property type="protein sequence ID" value="NNU82199.1"/>
    <property type="molecule type" value="Genomic_DNA"/>
</dbReference>
<dbReference type="InterPro" id="IPR058782">
    <property type="entry name" value="GIY_YIG_3"/>
</dbReference>
<feature type="domain" description="GIY-YIG" evidence="1">
    <location>
        <begin position="4"/>
        <end position="231"/>
    </location>
</feature>
<sequence>MNNKRLSDVERFYGLLEELSHRLGGPRRLSDCSGKLNWPSRGVYFFMEDGETRSESGSGQRIVRVGTHALTATSRTTLWTRLSQHRGTVRNGGGNHRASIFRLLIGDALLGAGTHSCPSWNARKHDVSAADIAAELPLEQAVSRNIAAMHVLWLEVDDAPGGNSKRGIIERGAISLLSNHERAWIDPPSTNWLGHNSTRPLVRDSGLWNQNHVCEPDNPAFLDLFEELVERV</sequence>
<name>A0A849L6Y2_9RHOB</name>
<organism evidence="2 3">
    <name type="scientific">Halovulum dunhuangense</name>
    <dbReference type="NCBI Taxonomy" id="1505036"/>
    <lineage>
        <taxon>Bacteria</taxon>
        <taxon>Pseudomonadati</taxon>
        <taxon>Pseudomonadota</taxon>
        <taxon>Alphaproteobacteria</taxon>
        <taxon>Rhodobacterales</taxon>
        <taxon>Paracoccaceae</taxon>
        <taxon>Halovulum</taxon>
    </lineage>
</organism>
<evidence type="ECO:0000313" key="2">
    <source>
        <dbReference type="EMBL" id="NNU82199.1"/>
    </source>
</evidence>
<gene>
    <name evidence="2" type="ORF">HMH01_17310</name>
</gene>
<dbReference type="AlphaFoldDB" id="A0A849L6Y2"/>
<protein>
    <recommendedName>
        <fullName evidence="1">GIY-YIG domain-containing protein</fullName>
    </recommendedName>
</protein>
<evidence type="ECO:0000259" key="1">
    <source>
        <dbReference type="Pfam" id="PF26468"/>
    </source>
</evidence>
<accession>A0A849L6Y2</accession>
<proteinExistence type="predicted"/>
<keyword evidence="3" id="KW-1185">Reference proteome</keyword>
<reference evidence="2 3" key="1">
    <citation type="submission" date="2020-05" db="EMBL/GenBank/DDBJ databases">
        <title>Gimesia benthica sp. nov., a novel planctomycete isolated from a deep-sea water sample of the Northwest Indian Ocean.</title>
        <authorList>
            <person name="Wang J."/>
            <person name="Ruan C."/>
            <person name="Song L."/>
            <person name="Zhu Y."/>
            <person name="Li A."/>
            <person name="Zheng X."/>
            <person name="Wang L."/>
            <person name="Lu Z."/>
            <person name="Huang Y."/>
            <person name="Du W."/>
            <person name="Zhou Y."/>
            <person name="Huang L."/>
            <person name="Dai X."/>
        </authorList>
    </citation>
    <scope>NUCLEOTIDE SEQUENCE [LARGE SCALE GENOMIC DNA]</scope>
    <source>
        <strain evidence="2 3">YYQ-30</strain>
    </source>
</reference>